<reference evidence="3" key="1">
    <citation type="submission" date="2022-11" db="EMBL/GenBank/DDBJ databases">
        <title>Centuries of genome instability and evolution in soft-shell clam transmissible cancer (bioRxiv).</title>
        <authorList>
            <person name="Hart S.F.M."/>
            <person name="Yonemitsu M.A."/>
            <person name="Giersch R.M."/>
            <person name="Beal B.F."/>
            <person name="Arriagada G."/>
            <person name="Davis B.W."/>
            <person name="Ostrander E.A."/>
            <person name="Goff S.P."/>
            <person name="Metzger M.J."/>
        </authorList>
    </citation>
    <scope>NUCLEOTIDE SEQUENCE</scope>
    <source>
        <strain evidence="3">MELC-2E11</strain>
        <tissue evidence="3">Siphon/mantle</tissue>
    </source>
</reference>
<name>A0ABY7DZN2_MYAAR</name>
<accession>A0ABY7DZN2</accession>
<feature type="domain" description="GYF" evidence="2">
    <location>
        <begin position="196"/>
        <end position="253"/>
    </location>
</feature>
<evidence type="ECO:0000259" key="2">
    <source>
        <dbReference type="PROSITE" id="PS50829"/>
    </source>
</evidence>
<organism evidence="3 4">
    <name type="scientific">Mya arenaria</name>
    <name type="common">Soft-shell clam</name>
    <dbReference type="NCBI Taxonomy" id="6604"/>
    <lineage>
        <taxon>Eukaryota</taxon>
        <taxon>Metazoa</taxon>
        <taxon>Spiralia</taxon>
        <taxon>Lophotrochozoa</taxon>
        <taxon>Mollusca</taxon>
        <taxon>Bivalvia</taxon>
        <taxon>Autobranchia</taxon>
        <taxon>Heteroconchia</taxon>
        <taxon>Euheterodonta</taxon>
        <taxon>Imparidentia</taxon>
        <taxon>Neoheterodontei</taxon>
        <taxon>Myida</taxon>
        <taxon>Myoidea</taxon>
        <taxon>Myidae</taxon>
        <taxon>Mya</taxon>
    </lineage>
</organism>
<dbReference type="InterPro" id="IPR039905">
    <property type="entry name" value="CD2BP2/Lin1"/>
</dbReference>
<evidence type="ECO:0000313" key="3">
    <source>
        <dbReference type="EMBL" id="WAR02067.1"/>
    </source>
</evidence>
<feature type="region of interest" description="Disordered" evidence="1">
    <location>
        <begin position="1"/>
        <end position="37"/>
    </location>
</feature>
<dbReference type="CDD" id="cd00072">
    <property type="entry name" value="GYF"/>
    <property type="match status" value="1"/>
</dbReference>
<feature type="compositionally biased region" description="Basic and acidic residues" evidence="1">
    <location>
        <begin position="1"/>
        <end position="21"/>
    </location>
</feature>
<feature type="region of interest" description="Disordered" evidence="1">
    <location>
        <begin position="168"/>
        <end position="194"/>
    </location>
</feature>
<dbReference type="Gene3D" id="3.30.1490.40">
    <property type="match status" value="1"/>
</dbReference>
<proteinExistence type="predicted"/>
<dbReference type="SUPFAM" id="SSF55277">
    <property type="entry name" value="GYF domain"/>
    <property type="match status" value="1"/>
</dbReference>
<gene>
    <name evidence="3" type="ORF">MAR_008625</name>
</gene>
<dbReference type="EMBL" id="CP111015">
    <property type="protein sequence ID" value="WAR02067.1"/>
    <property type="molecule type" value="Genomic_DNA"/>
</dbReference>
<dbReference type="SMART" id="SM00444">
    <property type="entry name" value="GYF"/>
    <property type="match status" value="1"/>
</dbReference>
<sequence length="256" mass="29219">DAIRDEWMDNIDWEKIKEKDGPGAGPQQMEQDSDSEEMLDYMKEGETVARALKRLGGAMKQMSASQRWKNKKQKTEETEEDKKAAKDKELFLELTGFADQIMSSGNMEVYEMTHEKISYELNKIDKKMDTDGASARLKILEGADDDDDALDMFADEIDKNETEKIGKDFKAADDSGAGDGTKTESKANEEEEDSNAVKWEYMWEDKDTEEIHGPFTSSQMLDWAEEGFFKSGVYCRKVGTPGQFYSSKRIDFDLYT</sequence>
<evidence type="ECO:0000313" key="4">
    <source>
        <dbReference type="Proteomes" id="UP001164746"/>
    </source>
</evidence>
<keyword evidence="4" id="KW-1185">Reference proteome</keyword>
<dbReference type="Pfam" id="PF02213">
    <property type="entry name" value="GYF"/>
    <property type="match status" value="1"/>
</dbReference>
<dbReference type="PANTHER" id="PTHR13138">
    <property type="entry name" value="PROTEIN LIN1"/>
    <property type="match status" value="1"/>
</dbReference>
<feature type="compositionally biased region" description="Basic and acidic residues" evidence="1">
    <location>
        <begin position="73"/>
        <end position="85"/>
    </location>
</feature>
<feature type="region of interest" description="Disordered" evidence="1">
    <location>
        <begin position="58"/>
        <end position="85"/>
    </location>
</feature>
<protein>
    <submittedName>
        <fullName evidence="3">CD2B2-like protein</fullName>
    </submittedName>
</protein>
<dbReference type="InterPro" id="IPR003169">
    <property type="entry name" value="GYF"/>
</dbReference>
<dbReference type="Proteomes" id="UP001164746">
    <property type="component" value="Chromosome 4"/>
</dbReference>
<dbReference type="InterPro" id="IPR035445">
    <property type="entry name" value="GYF-like_dom_sf"/>
</dbReference>
<evidence type="ECO:0000256" key="1">
    <source>
        <dbReference type="SAM" id="MobiDB-lite"/>
    </source>
</evidence>
<feature type="non-terminal residue" evidence="3">
    <location>
        <position position="256"/>
    </location>
</feature>
<dbReference type="PANTHER" id="PTHR13138:SF3">
    <property type="entry name" value="CD2 ANTIGEN CYTOPLASMIC TAIL-BINDING PROTEIN 2"/>
    <property type="match status" value="1"/>
</dbReference>
<dbReference type="PROSITE" id="PS50829">
    <property type="entry name" value="GYF"/>
    <property type="match status" value="1"/>
</dbReference>